<feature type="chain" id="PRO_5044776963" evidence="1">
    <location>
        <begin position="22"/>
        <end position="255"/>
    </location>
</feature>
<feature type="signal peptide" evidence="1">
    <location>
        <begin position="1"/>
        <end position="21"/>
    </location>
</feature>
<organism evidence="2 3">
    <name type="scientific">Serratia marcescens</name>
    <dbReference type="NCBI Taxonomy" id="615"/>
    <lineage>
        <taxon>Bacteria</taxon>
        <taxon>Pseudomonadati</taxon>
        <taxon>Pseudomonadota</taxon>
        <taxon>Gammaproteobacteria</taxon>
        <taxon>Enterobacterales</taxon>
        <taxon>Yersiniaceae</taxon>
        <taxon>Serratia</taxon>
    </lineage>
</organism>
<dbReference type="Proteomes" id="UP000443014">
    <property type="component" value="Unassembled WGS sequence"/>
</dbReference>
<evidence type="ECO:0000256" key="1">
    <source>
        <dbReference type="SAM" id="SignalP"/>
    </source>
</evidence>
<dbReference type="Pfam" id="PF02917">
    <property type="entry name" value="Pertussis_S1"/>
    <property type="match status" value="1"/>
</dbReference>
<keyword evidence="1" id="KW-0732">Signal</keyword>
<evidence type="ECO:0000313" key="3">
    <source>
        <dbReference type="Proteomes" id="UP000443014"/>
    </source>
</evidence>
<dbReference type="Gene3D" id="3.90.210.10">
    <property type="entry name" value="Heat-Labile Enterotoxin, subunit A"/>
    <property type="match status" value="1"/>
</dbReference>
<dbReference type="EMBL" id="WNKC01000007">
    <property type="protein sequence ID" value="MVF06049.1"/>
    <property type="molecule type" value="Genomic_DNA"/>
</dbReference>
<proteinExistence type="predicted"/>
<dbReference type="SUPFAM" id="SSF56399">
    <property type="entry name" value="ADP-ribosylation"/>
    <property type="match status" value="1"/>
</dbReference>
<comment type="caution">
    <text evidence="2">The sequence shown here is derived from an EMBL/GenBank/DDBJ whole genome shotgun (WGS) entry which is preliminary data.</text>
</comment>
<reference evidence="2 3" key="1">
    <citation type="submission" date="2019-11" db="EMBL/GenBank/DDBJ databases">
        <title>Whole genome sequence of a plant growth promoting strain Serratia marcescens BTL07 isolated from the rhizoplane of Chili (Capsicum annuum).</title>
        <authorList>
            <person name="Dutta S."/>
            <person name="Khatun A."/>
            <person name="Gupta D.R."/>
            <person name="Surovy M.Z."/>
            <person name="Rahman M.M."/>
            <person name="Mahmud N.U."/>
            <person name="Emes R."/>
            <person name="Warry A."/>
            <person name="West H."/>
            <person name="Clarke M.L."/>
            <person name="Islam M.T."/>
        </authorList>
    </citation>
    <scope>NUCLEOTIDE SEQUENCE [LARGE SCALE GENOMIC DNA]</scope>
    <source>
        <strain evidence="2 3">BTL07</strain>
    </source>
</reference>
<gene>
    <name evidence="2" type="ORF">GMA22_22690</name>
</gene>
<dbReference type="RefSeq" id="WP_156866463.1">
    <property type="nucleotide sequence ID" value="NZ_JAOEGE010000001.1"/>
</dbReference>
<dbReference type="InterPro" id="IPR003898">
    <property type="entry name" value="Borpert_toxA"/>
</dbReference>
<sequence>MVLIRFFQLVLLFCFSCHAFAIEVPSLVYRADTRSPDEIFQNGFESWGNETEVLRHVLGTSIVEKKTGLIATTSEMSVAWNIASKYLIDEVNEQDYIWIYIITPGINFYDVNASLLNAYMHGTGDLIPSQALFTYATFSHEHEFAAESLISTTQIKGAVRIKVRTRPDGEEEIYVEKKELNGAYNPTTPAVSSEFLPAVEMPADFDVYYDGDLRLYPITVALGVSGYIGRGTKYKKTKFSILVNVIKEKGLILFD</sequence>
<evidence type="ECO:0000313" key="2">
    <source>
        <dbReference type="EMBL" id="MVF06049.1"/>
    </source>
</evidence>
<protein>
    <submittedName>
        <fullName evidence="2">Uncharacterized protein</fullName>
    </submittedName>
</protein>
<accession>A0ABD6I379</accession>
<name>A0ABD6I379_SERMA</name>
<dbReference type="AlphaFoldDB" id="A0ABD6I379"/>